<feature type="domain" description="HTH marR-type" evidence="4">
    <location>
        <begin position="1"/>
        <end position="136"/>
    </location>
</feature>
<gene>
    <name evidence="5" type="ORF">PEPS_00540</name>
</gene>
<dbReference type="SMART" id="SM00347">
    <property type="entry name" value="HTH_MARR"/>
    <property type="match status" value="1"/>
</dbReference>
<dbReference type="InterPro" id="IPR023187">
    <property type="entry name" value="Tscrpt_reg_MarR-type_CS"/>
</dbReference>
<dbReference type="Proteomes" id="UP001354989">
    <property type="component" value="Chromosome"/>
</dbReference>
<keyword evidence="1" id="KW-0805">Transcription regulation</keyword>
<evidence type="ECO:0000256" key="1">
    <source>
        <dbReference type="ARBA" id="ARBA00023015"/>
    </source>
</evidence>
<dbReference type="SUPFAM" id="SSF46785">
    <property type="entry name" value="Winged helix' DNA-binding domain"/>
    <property type="match status" value="1"/>
</dbReference>
<keyword evidence="6" id="KW-1185">Reference proteome</keyword>
<evidence type="ECO:0000259" key="4">
    <source>
        <dbReference type="PROSITE" id="PS50995"/>
    </source>
</evidence>
<protein>
    <recommendedName>
        <fullName evidence="4">HTH marR-type domain-containing protein</fullName>
    </recommendedName>
</protein>
<accession>A0ABN6L4U0</accession>
<evidence type="ECO:0000313" key="6">
    <source>
        <dbReference type="Proteomes" id="UP001354989"/>
    </source>
</evidence>
<keyword evidence="3" id="KW-0804">Transcription</keyword>
<name>A0ABN6L4U0_9BACT</name>
<dbReference type="PANTHER" id="PTHR42756:SF1">
    <property type="entry name" value="TRANSCRIPTIONAL REPRESSOR OF EMRAB OPERON"/>
    <property type="match status" value="1"/>
</dbReference>
<dbReference type="InterPro" id="IPR036388">
    <property type="entry name" value="WH-like_DNA-bd_sf"/>
</dbReference>
<evidence type="ECO:0000256" key="3">
    <source>
        <dbReference type="ARBA" id="ARBA00023163"/>
    </source>
</evidence>
<evidence type="ECO:0000313" key="5">
    <source>
        <dbReference type="EMBL" id="BDC97773.1"/>
    </source>
</evidence>
<dbReference type="Gene3D" id="1.10.10.10">
    <property type="entry name" value="Winged helix-like DNA-binding domain superfamily/Winged helix DNA-binding domain"/>
    <property type="match status" value="1"/>
</dbReference>
<dbReference type="InterPro" id="IPR000835">
    <property type="entry name" value="HTH_MarR-typ"/>
</dbReference>
<dbReference type="PROSITE" id="PS01117">
    <property type="entry name" value="HTH_MARR_1"/>
    <property type="match status" value="1"/>
</dbReference>
<dbReference type="PANTHER" id="PTHR42756">
    <property type="entry name" value="TRANSCRIPTIONAL REGULATOR, MARR"/>
    <property type="match status" value="1"/>
</dbReference>
<organism evidence="5 6">
    <name type="scientific">Persicobacter psychrovividus</name>
    <dbReference type="NCBI Taxonomy" id="387638"/>
    <lineage>
        <taxon>Bacteria</taxon>
        <taxon>Pseudomonadati</taxon>
        <taxon>Bacteroidota</taxon>
        <taxon>Cytophagia</taxon>
        <taxon>Cytophagales</taxon>
        <taxon>Persicobacteraceae</taxon>
        <taxon>Persicobacter</taxon>
    </lineage>
</organism>
<proteinExistence type="predicted"/>
<dbReference type="RefSeq" id="WP_332919353.1">
    <property type="nucleotide sequence ID" value="NZ_AP025292.1"/>
</dbReference>
<dbReference type="EMBL" id="AP025292">
    <property type="protein sequence ID" value="BDC97773.1"/>
    <property type="molecule type" value="Genomic_DNA"/>
</dbReference>
<dbReference type="InterPro" id="IPR036390">
    <property type="entry name" value="WH_DNA-bd_sf"/>
</dbReference>
<dbReference type="Pfam" id="PF01047">
    <property type="entry name" value="MarR"/>
    <property type="match status" value="1"/>
</dbReference>
<dbReference type="PROSITE" id="PS50995">
    <property type="entry name" value="HTH_MARR_2"/>
    <property type="match status" value="1"/>
</dbReference>
<reference evidence="5 6" key="1">
    <citation type="submission" date="2021-12" db="EMBL/GenBank/DDBJ databases">
        <title>Genome sequencing of bacteria with rrn-lacking chromosome and rrn-plasmid.</title>
        <authorList>
            <person name="Anda M."/>
            <person name="Iwasaki W."/>
        </authorList>
    </citation>
    <scope>NUCLEOTIDE SEQUENCE [LARGE SCALE GENOMIC DNA]</scope>
    <source>
        <strain evidence="5 6">NBRC 101262</strain>
    </source>
</reference>
<sequence>MKKEETVDYIFKASWHAISRMYNRYASSQEITTSIGYVLLNIHPTEGTPATKIAPLMGLESRSLSRLLKNMEERELIYREKAKYDRRSVLIHLTEKGRKKREVSIVTVRSFNEAVRNAVEDQELEVFFRVASKVNSVVEQANKEQINLLEDFPLTTK</sequence>
<keyword evidence="2" id="KW-0238">DNA-binding</keyword>
<evidence type="ECO:0000256" key="2">
    <source>
        <dbReference type="ARBA" id="ARBA00023125"/>
    </source>
</evidence>
<dbReference type="PRINTS" id="PR00598">
    <property type="entry name" value="HTHMARR"/>
</dbReference>